<feature type="active site" evidence="5">
    <location>
        <position position="374"/>
    </location>
</feature>
<name>A0A269PAM6_9CORY</name>
<evidence type="ECO:0000256" key="1">
    <source>
        <dbReference type="ARBA" id="ARBA00022603"/>
    </source>
</evidence>
<dbReference type="SUPFAM" id="SSF53335">
    <property type="entry name" value="S-adenosyl-L-methionine-dependent methyltransferases"/>
    <property type="match status" value="1"/>
</dbReference>
<gene>
    <name evidence="7" type="ORF">CIG21_11445</name>
</gene>
<dbReference type="AlphaFoldDB" id="A0A269PAM6"/>
<feature type="active site" description="Nucleophile" evidence="4">
    <location>
        <position position="374"/>
    </location>
</feature>
<evidence type="ECO:0000256" key="2">
    <source>
        <dbReference type="ARBA" id="ARBA00022679"/>
    </source>
</evidence>
<accession>A0A269PAM6</accession>
<dbReference type="GO" id="GO:0070041">
    <property type="term" value="F:rRNA (uridine-C5-)-methyltransferase activity"/>
    <property type="evidence" value="ECO:0007669"/>
    <property type="project" value="TreeGrafter"/>
</dbReference>
<feature type="binding site" evidence="4">
    <location>
        <position position="283"/>
    </location>
    <ligand>
        <name>S-adenosyl-L-methionine</name>
        <dbReference type="ChEBI" id="CHEBI:59789"/>
    </ligand>
</feature>
<evidence type="ECO:0000256" key="4">
    <source>
        <dbReference type="PROSITE-ProRule" id="PRU01024"/>
    </source>
</evidence>
<evidence type="ECO:0000313" key="7">
    <source>
        <dbReference type="EMBL" id="PAJ68182.1"/>
    </source>
</evidence>
<proteinExistence type="inferred from homology"/>
<dbReference type="SUPFAM" id="SSF50249">
    <property type="entry name" value="Nucleic acid-binding proteins"/>
    <property type="match status" value="1"/>
</dbReference>
<feature type="domain" description="TRAM" evidence="6">
    <location>
        <begin position="8"/>
        <end position="67"/>
    </location>
</feature>
<sequence length="418" mass="44211">MADSGTGALEVGETLEVSVRAMAHGGEGIADAPDGRVVFVHGAIPGDRVEIRPTKVKKRWARADLVEVLEPSPQRTRQVCQAAAHGAGCCDFGFVTAPAQRELKREVLVGQLRTLAKRSGVLDGFQADSDLQETALAPDHGWRTRARLGVDSEGRAGLRKLRSTELVTEFPCAQMVPGLLDGLVGPGGRRFTPGAEVIAAIDSTGARHVVETAKVQRGRRAETIDTVIEGTGMVTERVDDREFTFPATAFWQAHAAAPQAYADIVAQWGEAANAPGAVGWDLYGGVGMFAPAISRALGGGRVETVDYSPAATGTPQPGLADLDVRVRNARVEVSVDKLPSPALVVLDPPRSGAGAEVVGAVAQAAPSRVIHIGCDPATLARDLGTWGEHGYRVERMMLIDAFPLTHHFETVVLLTPRA</sequence>
<dbReference type="Proteomes" id="UP000215771">
    <property type="component" value="Unassembled WGS sequence"/>
</dbReference>
<dbReference type="PROSITE" id="PS50926">
    <property type="entry name" value="TRAM"/>
    <property type="match status" value="1"/>
</dbReference>
<keyword evidence="3 4" id="KW-0949">S-adenosyl-L-methionine</keyword>
<dbReference type="InterPro" id="IPR012340">
    <property type="entry name" value="NA-bd_OB-fold"/>
</dbReference>
<reference evidence="7 8" key="1">
    <citation type="submission" date="2017-08" db="EMBL/GenBank/DDBJ databases">
        <authorList>
            <person name="de Groot N.N."/>
        </authorList>
    </citation>
    <scope>NUCLEOTIDE SEQUENCE [LARGE SCALE GENOMIC DNA]</scope>
    <source>
        <strain evidence="7 8">NBT06-6</strain>
    </source>
</reference>
<dbReference type="InterPro" id="IPR029063">
    <property type="entry name" value="SAM-dependent_MTases_sf"/>
</dbReference>
<dbReference type="InterPro" id="IPR002792">
    <property type="entry name" value="TRAM_dom"/>
</dbReference>
<protein>
    <submittedName>
        <fullName evidence="7">RNA methyltransferase</fullName>
    </submittedName>
</protein>
<organism evidence="7 8">
    <name type="scientific">Corynebacterium hadale</name>
    <dbReference type="NCBI Taxonomy" id="2026255"/>
    <lineage>
        <taxon>Bacteria</taxon>
        <taxon>Bacillati</taxon>
        <taxon>Actinomycetota</taxon>
        <taxon>Actinomycetes</taxon>
        <taxon>Mycobacteriales</taxon>
        <taxon>Corynebacteriaceae</taxon>
        <taxon>Corynebacterium</taxon>
    </lineage>
</organism>
<evidence type="ECO:0000313" key="8">
    <source>
        <dbReference type="Proteomes" id="UP000215771"/>
    </source>
</evidence>
<dbReference type="PANTHER" id="PTHR11061">
    <property type="entry name" value="RNA M5U METHYLTRANSFERASE"/>
    <property type="match status" value="1"/>
</dbReference>
<dbReference type="GO" id="GO:0070475">
    <property type="term" value="P:rRNA base methylation"/>
    <property type="evidence" value="ECO:0007669"/>
    <property type="project" value="TreeGrafter"/>
</dbReference>
<dbReference type="PROSITE" id="PS51687">
    <property type="entry name" value="SAM_MT_RNA_M5U"/>
    <property type="match status" value="1"/>
</dbReference>
<dbReference type="PANTHER" id="PTHR11061:SF30">
    <property type="entry name" value="TRNA (URACIL(54)-C(5))-METHYLTRANSFERASE"/>
    <property type="match status" value="1"/>
</dbReference>
<dbReference type="Gene3D" id="3.40.50.150">
    <property type="entry name" value="Vaccinia Virus protein VP39"/>
    <property type="match status" value="1"/>
</dbReference>
<evidence type="ECO:0000259" key="6">
    <source>
        <dbReference type="PROSITE" id="PS50926"/>
    </source>
</evidence>
<keyword evidence="2 4" id="KW-0808">Transferase</keyword>
<feature type="binding site" evidence="4">
    <location>
        <position position="306"/>
    </location>
    <ligand>
        <name>S-adenosyl-L-methionine</name>
        <dbReference type="ChEBI" id="CHEBI:59789"/>
    </ligand>
</feature>
<dbReference type="Pfam" id="PF05958">
    <property type="entry name" value="tRNA_U5-meth_tr"/>
    <property type="match status" value="1"/>
</dbReference>
<comment type="similarity">
    <text evidence="4">Belongs to the class I-like SAM-binding methyltransferase superfamily. RNA M5U methyltransferase family.</text>
</comment>
<keyword evidence="1 4" id="KW-0489">Methyltransferase</keyword>
<dbReference type="Gene3D" id="2.40.50.140">
    <property type="entry name" value="Nucleic acid-binding proteins"/>
    <property type="match status" value="1"/>
</dbReference>
<dbReference type="EMBL" id="NQMQ01000032">
    <property type="protein sequence ID" value="PAJ68182.1"/>
    <property type="molecule type" value="Genomic_DNA"/>
</dbReference>
<dbReference type="InterPro" id="IPR030390">
    <property type="entry name" value="MeTrfase_TrmA_AS"/>
</dbReference>
<dbReference type="InterPro" id="IPR010280">
    <property type="entry name" value="U5_MeTrfase_fam"/>
</dbReference>
<dbReference type="Pfam" id="PF01938">
    <property type="entry name" value="TRAM"/>
    <property type="match status" value="1"/>
</dbReference>
<feature type="binding site" evidence="4">
    <location>
        <position position="252"/>
    </location>
    <ligand>
        <name>S-adenosyl-L-methionine</name>
        <dbReference type="ChEBI" id="CHEBI:59789"/>
    </ligand>
</feature>
<evidence type="ECO:0000256" key="5">
    <source>
        <dbReference type="PROSITE-ProRule" id="PRU10015"/>
    </source>
</evidence>
<dbReference type="RefSeq" id="WP_095278960.1">
    <property type="nucleotide sequence ID" value="NZ_CP047655.1"/>
</dbReference>
<dbReference type="PROSITE" id="PS01230">
    <property type="entry name" value="TRMA_1"/>
    <property type="match status" value="1"/>
</dbReference>
<evidence type="ECO:0000256" key="3">
    <source>
        <dbReference type="ARBA" id="ARBA00022691"/>
    </source>
</evidence>
<comment type="caution">
    <text evidence="7">The sequence shown here is derived from an EMBL/GenBank/DDBJ whole genome shotgun (WGS) entry which is preliminary data.</text>
</comment>
<feature type="binding site" evidence="4">
    <location>
        <position position="347"/>
    </location>
    <ligand>
        <name>S-adenosyl-L-methionine</name>
        <dbReference type="ChEBI" id="CHEBI:59789"/>
    </ligand>
</feature>